<feature type="transmembrane region" description="Helical" evidence="1">
    <location>
        <begin position="55"/>
        <end position="77"/>
    </location>
</feature>
<evidence type="ECO:0000313" key="3">
    <source>
        <dbReference type="Proteomes" id="UP001257739"/>
    </source>
</evidence>
<feature type="transmembrane region" description="Helical" evidence="1">
    <location>
        <begin position="172"/>
        <end position="194"/>
    </location>
</feature>
<proteinExistence type="predicted"/>
<keyword evidence="3" id="KW-1185">Reference proteome</keyword>
<keyword evidence="1" id="KW-0812">Transmembrane</keyword>
<organism evidence="2 3">
    <name type="scientific">Aeromicrobium panaciterrae</name>
    <dbReference type="NCBI Taxonomy" id="363861"/>
    <lineage>
        <taxon>Bacteria</taxon>
        <taxon>Bacillati</taxon>
        <taxon>Actinomycetota</taxon>
        <taxon>Actinomycetes</taxon>
        <taxon>Propionibacteriales</taxon>
        <taxon>Nocardioidaceae</taxon>
        <taxon>Aeromicrobium</taxon>
    </lineage>
</organism>
<dbReference type="PANTHER" id="PTHR36840">
    <property type="entry name" value="BLL5714 PROTEIN"/>
    <property type="match status" value="1"/>
</dbReference>
<dbReference type="PANTHER" id="PTHR36840:SF1">
    <property type="entry name" value="BLL5714 PROTEIN"/>
    <property type="match status" value="1"/>
</dbReference>
<evidence type="ECO:0000256" key="1">
    <source>
        <dbReference type="SAM" id="Phobius"/>
    </source>
</evidence>
<reference evidence="2 3" key="1">
    <citation type="submission" date="2023-07" db="EMBL/GenBank/DDBJ databases">
        <title>Sorghum-associated microbial communities from plants grown in Nebraska, USA.</title>
        <authorList>
            <person name="Schachtman D."/>
        </authorList>
    </citation>
    <scope>NUCLEOTIDE SEQUENCE [LARGE SCALE GENOMIC DNA]</scope>
    <source>
        <strain evidence="2 3">BE248</strain>
    </source>
</reference>
<keyword evidence="1" id="KW-0472">Membrane</keyword>
<dbReference type="Proteomes" id="UP001257739">
    <property type="component" value="Unassembled WGS sequence"/>
</dbReference>
<name>A0ABU1UKM6_9ACTN</name>
<sequence>MIRPLIRPLAPRDPHEEHRTASPLELFTDLCYVVAIAQGALTLEHEIAAGHPAHGLIWFSVSFFAIFWAWLNFVWFNSAYDSDDTISRLLTLLQIFGSLVLAAGVPKIFEEDFTLGIIGYVIMRIGLVLMWLRASAGHPERRRTALRYAYGLIAVQAGWVAALLVTGGHLPLWLFIVGVALDFGVPFYAELAGTTPWHPHHIAERYGLMFIIVLGEMILSVTLALRVAFDEKDPPMELWFVVAGGVLVTFCAWWLYFSRDNSSILTGNDVGYVWGFGHYVIFGSAAAIGAGLAVRIAYYGDHAEVSDLVSSAFVTGPVAAFLLMLWVICVRLHDPSLRTAIPFVAAVIALVAVTFVPYSELWAGVIFVILLVAVLRRTPVSASA</sequence>
<gene>
    <name evidence="2" type="ORF">J2X11_000585</name>
</gene>
<feature type="transmembrane region" description="Helical" evidence="1">
    <location>
        <begin position="276"/>
        <end position="298"/>
    </location>
</feature>
<feature type="transmembrane region" description="Helical" evidence="1">
    <location>
        <begin position="310"/>
        <end position="330"/>
    </location>
</feature>
<feature type="transmembrane region" description="Helical" evidence="1">
    <location>
        <begin position="148"/>
        <end position="166"/>
    </location>
</feature>
<feature type="transmembrane region" description="Helical" evidence="1">
    <location>
        <begin position="115"/>
        <end position="136"/>
    </location>
</feature>
<dbReference type="EMBL" id="JAVDWH010000001">
    <property type="protein sequence ID" value="MDR7085746.1"/>
    <property type="molecule type" value="Genomic_DNA"/>
</dbReference>
<comment type="caution">
    <text evidence="2">The sequence shown here is derived from an EMBL/GenBank/DDBJ whole genome shotgun (WGS) entry which is preliminary data.</text>
</comment>
<accession>A0ABU1UKM6</accession>
<feature type="transmembrane region" description="Helical" evidence="1">
    <location>
        <begin position="89"/>
        <end position="109"/>
    </location>
</feature>
<feature type="transmembrane region" description="Helical" evidence="1">
    <location>
        <begin position="206"/>
        <end position="226"/>
    </location>
</feature>
<dbReference type="InterPro" id="IPR010640">
    <property type="entry name" value="Low_temperature_requirement_A"/>
</dbReference>
<protein>
    <submittedName>
        <fullName evidence="2">Low temperature requirement protein LtrA</fullName>
    </submittedName>
</protein>
<feature type="transmembrane region" description="Helical" evidence="1">
    <location>
        <begin position="337"/>
        <end position="355"/>
    </location>
</feature>
<dbReference type="RefSeq" id="WP_309966605.1">
    <property type="nucleotide sequence ID" value="NZ_JAVDWH010000001.1"/>
</dbReference>
<feature type="transmembrane region" description="Helical" evidence="1">
    <location>
        <begin position="361"/>
        <end position="378"/>
    </location>
</feature>
<evidence type="ECO:0000313" key="2">
    <source>
        <dbReference type="EMBL" id="MDR7085746.1"/>
    </source>
</evidence>
<feature type="transmembrane region" description="Helical" evidence="1">
    <location>
        <begin position="238"/>
        <end position="256"/>
    </location>
</feature>
<keyword evidence="1" id="KW-1133">Transmembrane helix</keyword>
<dbReference type="Pfam" id="PF06772">
    <property type="entry name" value="LtrA"/>
    <property type="match status" value="1"/>
</dbReference>